<dbReference type="EMBL" id="CP089044">
    <property type="protein sequence ID" value="UYF76667.1"/>
    <property type="molecule type" value="Genomic_DNA"/>
</dbReference>
<sequence length="67" mass="7815">MLKIENIQNVYLNGKPATTFSVYELRDNTWVHDYSTSVSGHWKKAKTVATKHCKENGRNINLSNWEF</sequence>
<evidence type="ECO:0000313" key="2">
    <source>
        <dbReference type="EMBL" id="UYF76667.1"/>
    </source>
</evidence>
<dbReference type="Proteomes" id="UP000263596">
    <property type="component" value="Unassembled WGS sequence"/>
</dbReference>
<proteinExistence type="predicted"/>
<dbReference type="RefSeq" id="WP_049173731.1">
    <property type="nucleotide sequence ID" value="NZ_BKFK01000002.1"/>
</dbReference>
<evidence type="ECO:0000313" key="3">
    <source>
        <dbReference type="Proteomes" id="UP000263596"/>
    </source>
</evidence>
<accession>A0A3D2SSI0</accession>
<protein>
    <submittedName>
        <fullName evidence="1">Uncharacterized protein</fullName>
    </submittedName>
</protein>
<name>A0A3D2SSI0_9GAMM</name>
<dbReference type="Proteomes" id="UP001164081">
    <property type="component" value="Chromosome"/>
</dbReference>
<organism evidence="1 3">
    <name type="scientific">Acinetobacter ursingii</name>
    <dbReference type="NCBI Taxonomy" id="108980"/>
    <lineage>
        <taxon>Bacteria</taxon>
        <taxon>Pseudomonadati</taxon>
        <taxon>Pseudomonadota</taxon>
        <taxon>Gammaproteobacteria</taxon>
        <taxon>Moraxellales</taxon>
        <taxon>Moraxellaceae</taxon>
        <taxon>Acinetobacter</taxon>
    </lineage>
</organism>
<reference evidence="2" key="2">
    <citation type="journal article" date="2022" name="J Glob Antimicrob Resist">
        <title>Comparative analysis of IMP-4- and OXA-58-containing plasmids of three carbapenemase-producing Acinetobacter ursingii strains in the Netherlands.</title>
        <authorList>
            <person name="Hendrickx A.P.A."/>
            <person name="Schade R.P."/>
            <person name="Landman F."/>
            <person name="Bosch T."/>
            <person name="Schouls L.M."/>
            <person name="van Dijk K."/>
        </authorList>
    </citation>
    <scope>NUCLEOTIDE SEQUENCE</scope>
    <source>
        <strain evidence="2">RIVM_C010761</strain>
    </source>
</reference>
<gene>
    <name evidence="1" type="ORF">DHW29_17565</name>
    <name evidence="2" type="ORF">LSO58_07275</name>
</gene>
<reference evidence="1 3" key="1">
    <citation type="journal article" date="2018" name="Nat. Biotechnol.">
        <title>A standardized bacterial taxonomy based on genome phylogeny substantially revises the tree of life.</title>
        <authorList>
            <person name="Parks D.H."/>
            <person name="Chuvochina M."/>
            <person name="Waite D.W."/>
            <person name="Rinke C."/>
            <person name="Skarshewski A."/>
            <person name="Chaumeil P.A."/>
            <person name="Hugenholtz P."/>
        </authorList>
    </citation>
    <scope>NUCLEOTIDE SEQUENCE [LARGE SCALE GENOMIC DNA]</scope>
    <source>
        <strain evidence="1">UBA9669</strain>
    </source>
</reference>
<dbReference type="EMBL" id="DPVE01000326">
    <property type="protein sequence ID" value="HCK31782.1"/>
    <property type="molecule type" value="Genomic_DNA"/>
</dbReference>
<dbReference type="AlphaFoldDB" id="A0A3D2SSI0"/>
<evidence type="ECO:0000313" key="1">
    <source>
        <dbReference type="EMBL" id="HCK31782.1"/>
    </source>
</evidence>